<dbReference type="GO" id="GO:0006351">
    <property type="term" value="P:DNA-templated transcription"/>
    <property type="evidence" value="ECO:0007669"/>
    <property type="project" value="InterPro"/>
</dbReference>
<dbReference type="InterPro" id="IPR023580">
    <property type="entry name" value="RNA_pol_su_RPB10"/>
</dbReference>
<dbReference type="AlphaFoldDB" id="A0A6C0D165"/>
<dbReference type="GO" id="GO:0003899">
    <property type="term" value="F:DNA-directed RNA polymerase activity"/>
    <property type="evidence" value="ECO:0007669"/>
    <property type="project" value="InterPro"/>
</dbReference>
<evidence type="ECO:0000313" key="1">
    <source>
        <dbReference type="EMBL" id="QHT10203.1"/>
    </source>
</evidence>
<dbReference type="EMBL" id="MN739518">
    <property type="protein sequence ID" value="QHT10203.1"/>
    <property type="molecule type" value="Genomic_DNA"/>
</dbReference>
<dbReference type="Gene3D" id="1.10.10.60">
    <property type="entry name" value="Homeodomain-like"/>
    <property type="match status" value="1"/>
</dbReference>
<proteinExistence type="predicted"/>
<accession>A0A6C0D165</accession>
<dbReference type="Pfam" id="PF01194">
    <property type="entry name" value="RNA_pol_N"/>
    <property type="match status" value="1"/>
</dbReference>
<name>A0A6C0D165_9ZZZZ</name>
<reference evidence="1" key="1">
    <citation type="journal article" date="2020" name="Nature">
        <title>Giant virus diversity and host interactions through global metagenomics.</title>
        <authorList>
            <person name="Schulz F."/>
            <person name="Roux S."/>
            <person name="Paez-Espino D."/>
            <person name="Jungbluth S."/>
            <person name="Walsh D.A."/>
            <person name="Denef V.J."/>
            <person name="McMahon K.D."/>
            <person name="Konstantinidis K.T."/>
            <person name="Eloe-Fadrosh E.A."/>
            <person name="Kyrpides N.C."/>
            <person name="Woyke T."/>
        </authorList>
    </citation>
    <scope>NUCLEOTIDE SEQUENCE</scope>
    <source>
        <strain evidence="1">GVMAG-M-3300023174-104</strain>
    </source>
</reference>
<dbReference type="GO" id="GO:0003677">
    <property type="term" value="F:DNA binding"/>
    <property type="evidence" value="ECO:0007669"/>
    <property type="project" value="InterPro"/>
</dbReference>
<dbReference type="InterPro" id="IPR000268">
    <property type="entry name" value="RPABC5/Rpb10"/>
</dbReference>
<sequence length="102" mass="12139">MLPVRCYTCNKVLGNLEIPLEQFIQKNDKNETKLLRQRSLKNICLMEFFDHHLIRRYCCKRILMTAVADMNITCDLNHERKLPITVERLSREEDVVTIMNCI</sequence>
<organism evidence="1">
    <name type="scientific">viral metagenome</name>
    <dbReference type="NCBI Taxonomy" id="1070528"/>
    <lineage>
        <taxon>unclassified sequences</taxon>
        <taxon>metagenomes</taxon>
        <taxon>organismal metagenomes</taxon>
    </lineage>
</organism>
<protein>
    <submittedName>
        <fullName evidence="1">Uncharacterized protein</fullName>
    </submittedName>
</protein>
<dbReference type="SUPFAM" id="SSF46924">
    <property type="entry name" value="RNA polymerase subunit RPB10"/>
    <property type="match status" value="1"/>
</dbReference>